<reference evidence="2" key="1">
    <citation type="submission" date="2020-10" db="EMBL/GenBank/DDBJ databases">
        <authorList>
            <person name="Gilroy R."/>
        </authorList>
    </citation>
    <scope>NUCLEOTIDE SEQUENCE</scope>
    <source>
        <strain evidence="2">ChiSjej6B24-2974</strain>
    </source>
</reference>
<keyword evidence="1" id="KW-1133">Transmembrane helix</keyword>
<organism evidence="2 3">
    <name type="scientific">Candidatus Pullichristensenella stercorigallinarum</name>
    <dbReference type="NCBI Taxonomy" id="2840909"/>
    <lineage>
        <taxon>Bacteria</taxon>
        <taxon>Bacillati</taxon>
        <taxon>Bacillota</taxon>
        <taxon>Clostridia</taxon>
        <taxon>Candidatus Pullichristensenella</taxon>
    </lineage>
</organism>
<keyword evidence="1" id="KW-0812">Transmembrane</keyword>
<dbReference type="AlphaFoldDB" id="A0A9D0ZQC3"/>
<comment type="caution">
    <text evidence="2">The sequence shown here is derived from an EMBL/GenBank/DDBJ whole genome shotgun (WGS) entry which is preliminary data.</text>
</comment>
<proteinExistence type="predicted"/>
<feature type="transmembrane region" description="Helical" evidence="1">
    <location>
        <begin position="29"/>
        <end position="50"/>
    </location>
</feature>
<gene>
    <name evidence="2" type="ORF">IAA52_11285</name>
</gene>
<keyword evidence="1" id="KW-0472">Membrane</keyword>
<dbReference type="EMBL" id="DVFZ01000104">
    <property type="protein sequence ID" value="HIQ83671.1"/>
    <property type="molecule type" value="Genomic_DNA"/>
</dbReference>
<reference evidence="2" key="2">
    <citation type="journal article" date="2021" name="PeerJ">
        <title>Extensive microbial diversity within the chicken gut microbiome revealed by metagenomics and culture.</title>
        <authorList>
            <person name="Gilroy R."/>
            <person name="Ravi A."/>
            <person name="Getino M."/>
            <person name="Pursley I."/>
            <person name="Horton D.L."/>
            <person name="Alikhan N.F."/>
            <person name="Baker D."/>
            <person name="Gharbi K."/>
            <person name="Hall N."/>
            <person name="Watson M."/>
            <person name="Adriaenssens E.M."/>
            <person name="Foster-Nyarko E."/>
            <person name="Jarju S."/>
            <person name="Secka A."/>
            <person name="Antonio M."/>
            <person name="Oren A."/>
            <person name="Chaudhuri R.R."/>
            <person name="La Ragione R."/>
            <person name="Hildebrand F."/>
            <person name="Pallen M.J."/>
        </authorList>
    </citation>
    <scope>NUCLEOTIDE SEQUENCE</scope>
    <source>
        <strain evidence="2">ChiSjej6B24-2974</strain>
    </source>
</reference>
<evidence type="ECO:0000256" key="1">
    <source>
        <dbReference type="SAM" id="Phobius"/>
    </source>
</evidence>
<accession>A0A9D0ZQC3</accession>
<protein>
    <submittedName>
        <fullName evidence="2">Uncharacterized protein</fullName>
    </submittedName>
</protein>
<sequence length="79" mass="9044">MDEKTPQPARYARKHSAQSAAVACQACELLAHLFIPFLMFWILYIMFWSACQGNIRRKKGACGKKKPAKNVMETRILTK</sequence>
<name>A0A9D0ZQC3_9FIRM</name>
<evidence type="ECO:0000313" key="2">
    <source>
        <dbReference type="EMBL" id="HIQ83671.1"/>
    </source>
</evidence>
<dbReference type="Proteomes" id="UP000824260">
    <property type="component" value="Unassembled WGS sequence"/>
</dbReference>
<evidence type="ECO:0000313" key="3">
    <source>
        <dbReference type="Proteomes" id="UP000824260"/>
    </source>
</evidence>